<accession>A0A229UIK1</accession>
<comment type="caution">
    <text evidence="1">The sequence shown here is derived from an EMBL/GenBank/DDBJ whole genome shotgun (WGS) entry which is preliminary data.</text>
</comment>
<sequence length="180" mass="20297">MAVYIALLRGINVSGQKLIKMDRLQRLFEALSFQRVRTYIQSGNVVFEAEGQSTESLSAKLQQQIGQEFGFDVPVIVRTADELEAVLERNPFEEEVKKGEGKLYVTLLADLPQAEAVAALESLQTEVDSFRVIGREVYILCRESYGKSQFSNNFLEKKLKLAATTRNWATMNKLVQMGRG</sequence>
<organism evidence="1 2">
    <name type="scientific">Paenibacillus rigui</name>
    <dbReference type="NCBI Taxonomy" id="554312"/>
    <lineage>
        <taxon>Bacteria</taxon>
        <taxon>Bacillati</taxon>
        <taxon>Bacillota</taxon>
        <taxon>Bacilli</taxon>
        <taxon>Bacillales</taxon>
        <taxon>Paenibacillaceae</taxon>
        <taxon>Paenibacillus</taxon>
    </lineage>
</organism>
<reference evidence="1 2" key="1">
    <citation type="submission" date="2017-07" db="EMBL/GenBank/DDBJ databases">
        <title>Genome sequencing and assembly of Paenibacillus rigui.</title>
        <authorList>
            <person name="Mayilraj S."/>
        </authorList>
    </citation>
    <scope>NUCLEOTIDE SEQUENCE [LARGE SCALE GENOMIC DNA]</scope>
    <source>
        <strain evidence="1 2">JCM 16352</strain>
    </source>
</reference>
<gene>
    <name evidence="1" type="ORF">CF651_29155</name>
</gene>
<dbReference type="Gene3D" id="3.30.70.1280">
    <property type="entry name" value="SP0830-like domains"/>
    <property type="match status" value="1"/>
</dbReference>
<dbReference type="PANTHER" id="PTHR36439">
    <property type="entry name" value="BLL4334 PROTEIN"/>
    <property type="match status" value="1"/>
</dbReference>
<dbReference type="PANTHER" id="PTHR36439:SF1">
    <property type="entry name" value="DUF1697 DOMAIN-CONTAINING PROTEIN"/>
    <property type="match status" value="1"/>
</dbReference>
<evidence type="ECO:0008006" key="3">
    <source>
        <dbReference type="Google" id="ProtNLM"/>
    </source>
</evidence>
<dbReference type="SUPFAM" id="SSF160379">
    <property type="entry name" value="SP0830-like"/>
    <property type="match status" value="1"/>
</dbReference>
<evidence type="ECO:0000313" key="1">
    <source>
        <dbReference type="EMBL" id="OXM82739.1"/>
    </source>
</evidence>
<dbReference type="OrthoDB" id="9806494at2"/>
<keyword evidence="2" id="KW-1185">Reference proteome</keyword>
<dbReference type="InterPro" id="IPR012545">
    <property type="entry name" value="DUF1697"/>
</dbReference>
<proteinExistence type="predicted"/>
<protein>
    <recommendedName>
        <fullName evidence="3">Cytoplasmic protein</fullName>
    </recommendedName>
</protein>
<name>A0A229UIK1_9BACL</name>
<dbReference type="RefSeq" id="WP_094018381.1">
    <property type="nucleotide sequence ID" value="NZ_NMQW01000057.1"/>
</dbReference>
<dbReference type="Pfam" id="PF08002">
    <property type="entry name" value="DUF1697"/>
    <property type="match status" value="1"/>
</dbReference>
<dbReference type="PIRSF" id="PIRSF008502">
    <property type="entry name" value="UCP008502"/>
    <property type="match status" value="1"/>
</dbReference>
<dbReference type="EMBL" id="NMQW01000057">
    <property type="protein sequence ID" value="OXM82739.1"/>
    <property type="molecule type" value="Genomic_DNA"/>
</dbReference>
<evidence type="ECO:0000313" key="2">
    <source>
        <dbReference type="Proteomes" id="UP000215509"/>
    </source>
</evidence>
<dbReference type="Gene3D" id="3.30.70.1260">
    <property type="entry name" value="bacterial protein sp0830 like"/>
    <property type="match status" value="1"/>
</dbReference>
<dbReference type="AlphaFoldDB" id="A0A229UIK1"/>
<dbReference type="Proteomes" id="UP000215509">
    <property type="component" value="Unassembled WGS sequence"/>
</dbReference>